<dbReference type="InterPro" id="IPR001509">
    <property type="entry name" value="Epimerase_deHydtase"/>
</dbReference>
<proteinExistence type="inferred from homology"/>
<sequence>MHAIRSNPPGKPVKPTVLITGGAGYIGSHVVLSLLDGGWPVVVLDNLCTGFRFAVPETAVFYEGDIADRELVTSIINDHDVDAIMHFAGSVVVPESVADPLKYYDNNTGKSRVLITAAVQSGVRHFVFSSTAAAYGIPESIPVSEAAPKRPINPYGWSKIMTEQMLQDTAKAHEMNYGILRYFNVAGADPRGRTGQSTKGATHLIKIAVEAALGKRPGVAVFGTNFDTGDGTGVRDYIHVSDLAQAHLLTLEAMMAEPLRNLTLNCGYGRGYSVLDVLNAVDRVSGMKVDRQFEEPRPGDPAALIADNSRILETIPWMPEYADLEVIVEHALAWERSLDARRKESNITRDTAIHSIAKD</sequence>
<evidence type="ECO:0000256" key="4">
    <source>
        <dbReference type="ARBA" id="ARBA00007637"/>
    </source>
</evidence>
<keyword evidence="9 10" id="KW-0119">Carbohydrate metabolism</keyword>
<comment type="similarity">
    <text evidence="4 10">Belongs to the NAD(P)-dependent epimerase/dehydratase family.</text>
</comment>
<dbReference type="UniPathway" id="UPA00214"/>
<evidence type="ECO:0000256" key="5">
    <source>
        <dbReference type="ARBA" id="ARBA00013189"/>
    </source>
</evidence>
<dbReference type="Pfam" id="PF01370">
    <property type="entry name" value="Epimerase"/>
    <property type="match status" value="1"/>
</dbReference>
<evidence type="ECO:0000256" key="6">
    <source>
        <dbReference type="ARBA" id="ARBA00018569"/>
    </source>
</evidence>
<evidence type="ECO:0000259" key="11">
    <source>
        <dbReference type="Pfam" id="PF01370"/>
    </source>
</evidence>
<dbReference type="NCBIfam" id="TIGR01179">
    <property type="entry name" value="galE"/>
    <property type="match status" value="1"/>
</dbReference>
<dbReference type="GO" id="GO:0033499">
    <property type="term" value="P:galactose catabolic process via UDP-galactose, Leloir pathway"/>
    <property type="evidence" value="ECO:0007669"/>
    <property type="project" value="TreeGrafter"/>
</dbReference>
<dbReference type="Gene3D" id="3.40.50.720">
    <property type="entry name" value="NAD(P)-binding Rossmann-like Domain"/>
    <property type="match status" value="1"/>
</dbReference>
<comment type="cofactor">
    <cofactor evidence="2 10">
        <name>NAD(+)</name>
        <dbReference type="ChEBI" id="CHEBI:57540"/>
    </cofactor>
</comment>
<evidence type="ECO:0000256" key="1">
    <source>
        <dbReference type="ARBA" id="ARBA00000083"/>
    </source>
</evidence>
<evidence type="ECO:0000256" key="8">
    <source>
        <dbReference type="ARBA" id="ARBA00023235"/>
    </source>
</evidence>
<keyword evidence="7 10" id="KW-0520">NAD</keyword>
<feature type="domain" description="NAD-dependent epimerase/dehydratase" evidence="11">
    <location>
        <begin position="17"/>
        <end position="255"/>
    </location>
</feature>
<name>A0A7G6VYE3_9SPHN</name>
<gene>
    <name evidence="12" type="primary">galE</name>
    <name evidence="12" type="ORF">H4O24_13210</name>
</gene>
<evidence type="ECO:0000313" key="12">
    <source>
        <dbReference type="EMBL" id="QNE06758.1"/>
    </source>
</evidence>
<keyword evidence="8 10" id="KW-0413">Isomerase</keyword>
<dbReference type="AlphaFoldDB" id="A0A7G6VYE3"/>
<evidence type="ECO:0000256" key="10">
    <source>
        <dbReference type="RuleBase" id="RU366046"/>
    </source>
</evidence>
<reference evidence="12 13" key="1">
    <citation type="submission" date="2020-08" db="EMBL/GenBank/DDBJ databases">
        <authorList>
            <person name="Liu G."/>
            <person name="Sun C."/>
        </authorList>
    </citation>
    <scope>NUCLEOTIDE SEQUENCE [LARGE SCALE GENOMIC DNA]</scope>
    <source>
        <strain evidence="12 13">OT19</strain>
    </source>
</reference>
<dbReference type="CDD" id="cd05247">
    <property type="entry name" value="UDP_G4E_1_SDR_e"/>
    <property type="match status" value="1"/>
</dbReference>
<dbReference type="Proteomes" id="UP000515297">
    <property type="component" value="Chromosome"/>
</dbReference>
<comment type="subunit">
    <text evidence="10">Homodimer.</text>
</comment>
<dbReference type="Gene3D" id="3.90.25.10">
    <property type="entry name" value="UDP-galactose 4-epimerase, domain 1"/>
    <property type="match status" value="1"/>
</dbReference>
<dbReference type="PANTHER" id="PTHR43725:SF53">
    <property type="entry name" value="UDP-ARABINOSE 4-EPIMERASE 1"/>
    <property type="match status" value="1"/>
</dbReference>
<dbReference type="SUPFAM" id="SSF51735">
    <property type="entry name" value="NAD(P)-binding Rossmann-fold domains"/>
    <property type="match status" value="1"/>
</dbReference>
<dbReference type="GO" id="GO:0003978">
    <property type="term" value="F:UDP-glucose 4-epimerase activity"/>
    <property type="evidence" value="ECO:0007669"/>
    <property type="project" value="UniProtKB-UniRule"/>
</dbReference>
<comment type="catalytic activity">
    <reaction evidence="1 10">
        <text>UDP-alpha-D-glucose = UDP-alpha-D-galactose</text>
        <dbReference type="Rhea" id="RHEA:22168"/>
        <dbReference type="ChEBI" id="CHEBI:58885"/>
        <dbReference type="ChEBI" id="CHEBI:66914"/>
        <dbReference type="EC" id="5.1.3.2"/>
    </reaction>
</comment>
<dbReference type="InterPro" id="IPR036291">
    <property type="entry name" value="NAD(P)-bd_dom_sf"/>
</dbReference>
<dbReference type="InterPro" id="IPR005886">
    <property type="entry name" value="UDP_G4E"/>
</dbReference>
<dbReference type="EMBL" id="CP060052">
    <property type="protein sequence ID" value="QNE06758.1"/>
    <property type="molecule type" value="Genomic_DNA"/>
</dbReference>
<evidence type="ECO:0000256" key="9">
    <source>
        <dbReference type="ARBA" id="ARBA00023277"/>
    </source>
</evidence>
<dbReference type="RefSeq" id="WP_185885721.1">
    <property type="nucleotide sequence ID" value="NZ_CP060052.1"/>
</dbReference>
<dbReference type="EC" id="5.1.3.2" evidence="5 10"/>
<evidence type="ECO:0000256" key="3">
    <source>
        <dbReference type="ARBA" id="ARBA00004947"/>
    </source>
</evidence>
<comment type="pathway">
    <text evidence="3 10">Carbohydrate metabolism; galactose metabolism.</text>
</comment>
<evidence type="ECO:0000256" key="7">
    <source>
        <dbReference type="ARBA" id="ARBA00023027"/>
    </source>
</evidence>
<evidence type="ECO:0000313" key="13">
    <source>
        <dbReference type="Proteomes" id="UP000515297"/>
    </source>
</evidence>
<protein>
    <recommendedName>
        <fullName evidence="6 10">UDP-glucose 4-epimerase</fullName>
        <ecNumber evidence="5 10">5.1.3.2</ecNumber>
    </recommendedName>
</protein>
<evidence type="ECO:0000256" key="2">
    <source>
        <dbReference type="ARBA" id="ARBA00001911"/>
    </source>
</evidence>
<dbReference type="PANTHER" id="PTHR43725">
    <property type="entry name" value="UDP-GLUCOSE 4-EPIMERASE"/>
    <property type="match status" value="1"/>
</dbReference>
<organism evidence="12 13">
    <name type="scientific">Croceicoccus marinus</name>
    <dbReference type="NCBI Taxonomy" id="450378"/>
    <lineage>
        <taxon>Bacteria</taxon>
        <taxon>Pseudomonadati</taxon>
        <taxon>Pseudomonadota</taxon>
        <taxon>Alphaproteobacteria</taxon>
        <taxon>Sphingomonadales</taxon>
        <taxon>Erythrobacteraceae</taxon>
        <taxon>Croceicoccus</taxon>
    </lineage>
</organism>
<accession>A0A7G6VYE3</accession>